<dbReference type="Proteomes" id="UP001174934">
    <property type="component" value="Unassembled WGS sequence"/>
</dbReference>
<dbReference type="InterPro" id="IPR007867">
    <property type="entry name" value="GMC_OxRtase_C"/>
</dbReference>
<name>A0AA39X726_9PEZI</name>
<evidence type="ECO:0000259" key="3">
    <source>
        <dbReference type="Pfam" id="PF00732"/>
    </source>
</evidence>
<evidence type="ECO:0000313" key="5">
    <source>
        <dbReference type="EMBL" id="KAK0628514.1"/>
    </source>
</evidence>
<keyword evidence="6" id="KW-1185">Reference proteome</keyword>
<dbReference type="Pfam" id="PF13450">
    <property type="entry name" value="NAD_binding_8"/>
    <property type="match status" value="1"/>
</dbReference>
<sequence>MARFSTWPAVRSCLVLLSLAASTLAHPTTDPNSTYDYIVVGSGPGGGPLAAKLAKNGHSVLLLEAGDDQSENLNSAIPQLFPFGYVDPTLRWDYFVRHYADEARTRRNRQVVYRQPDGEFYVGVDPPANSTLLGIYYPRGGTLGGSSAVNAMGTVLPSDSDWQNVVDLTGDQSWSPRKMRKIFERIENNHYLPVGTPGHGFTGYLDTNQGDPRGYENLTATLTALKTISGALGQNPNQILQNLGADINALSPTRDQQQGVFDSALHVSAAWHRFSSRDLVLATASALKPDGSKKYPLYIQLNTLATKVLLTTPTAPSQKPKATGVQFLHGQSLYSADPRHTASQGTPGQALARKEVILSAGVFNTPQLLMLSGIGPASELARLSIPLRANLPGVGSNMQDNYEIPIVVQTSADFSAPLDPAAPVCTYGAPGDPCVALWRRGLGPYMSLGNLNAILYKSASPACAERDMFFTAGTFAIRGFAPPSSAPFSLDPPTTFALSTVKIHAQNRAGTVRLRSTDPRDTPEINFNYFSQGSGTDLGAILDTVKWARRTFAALPSPVGPVTQFVEPPCPAGPTVDGTCDDEADREWIKDQAFSHHGTSTVRGVRGLRVVDASAFPRTPGAFPVLPTFMLSEKAGEAVLEDARG</sequence>
<dbReference type="Gene3D" id="3.30.560.10">
    <property type="entry name" value="Glucose Oxidase, domain 3"/>
    <property type="match status" value="1"/>
</dbReference>
<dbReference type="Pfam" id="PF00732">
    <property type="entry name" value="GMC_oxred_N"/>
    <property type="match status" value="1"/>
</dbReference>
<organism evidence="5 6">
    <name type="scientific">Bombardia bombarda</name>
    <dbReference type="NCBI Taxonomy" id="252184"/>
    <lineage>
        <taxon>Eukaryota</taxon>
        <taxon>Fungi</taxon>
        <taxon>Dikarya</taxon>
        <taxon>Ascomycota</taxon>
        <taxon>Pezizomycotina</taxon>
        <taxon>Sordariomycetes</taxon>
        <taxon>Sordariomycetidae</taxon>
        <taxon>Sordariales</taxon>
        <taxon>Lasiosphaeriaceae</taxon>
        <taxon>Bombardia</taxon>
    </lineage>
</organism>
<dbReference type="InterPro" id="IPR000172">
    <property type="entry name" value="GMC_OxRdtase_N"/>
</dbReference>
<dbReference type="PANTHER" id="PTHR11552:SF80">
    <property type="entry name" value="GMC OXIDOREDUCTASE"/>
    <property type="match status" value="1"/>
</dbReference>
<evidence type="ECO:0000256" key="2">
    <source>
        <dbReference type="SAM" id="SignalP"/>
    </source>
</evidence>
<proteinExistence type="inferred from homology"/>
<dbReference type="PIRSF" id="PIRSF000137">
    <property type="entry name" value="Alcohol_oxidase"/>
    <property type="match status" value="1"/>
</dbReference>
<feature type="signal peptide" evidence="2">
    <location>
        <begin position="1"/>
        <end position="25"/>
    </location>
</feature>
<reference evidence="5" key="1">
    <citation type="submission" date="2023-06" db="EMBL/GenBank/DDBJ databases">
        <title>Genome-scale phylogeny and comparative genomics of the fungal order Sordariales.</title>
        <authorList>
            <consortium name="Lawrence Berkeley National Laboratory"/>
            <person name="Hensen N."/>
            <person name="Bonometti L."/>
            <person name="Westerberg I."/>
            <person name="Brannstrom I.O."/>
            <person name="Guillou S."/>
            <person name="Cros-Aarteil S."/>
            <person name="Calhoun S."/>
            <person name="Haridas S."/>
            <person name="Kuo A."/>
            <person name="Mondo S."/>
            <person name="Pangilinan J."/>
            <person name="Riley R."/>
            <person name="LaButti K."/>
            <person name="Andreopoulos B."/>
            <person name="Lipzen A."/>
            <person name="Chen C."/>
            <person name="Yanf M."/>
            <person name="Daum C."/>
            <person name="Ng V."/>
            <person name="Clum A."/>
            <person name="Steindorff A."/>
            <person name="Ohm R."/>
            <person name="Martin F."/>
            <person name="Silar P."/>
            <person name="Natvig D."/>
            <person name="Lalanne C."/>
            <person name="Gautier V."/>
            <person name="Ament-velasquez S.L."/>
            <person name="Kruys A."/>
            <person name="Hutchinson M.I."/>
            <person name="Powell A.J."/>
            <person name="Barry K."/>
            <person name="Miller A.N."/>
            <person name="Grigoriev I.V."/>
            <person name="Debuchy R."/>
            <person name="Gladieux P."/>
            <person name="Thoren M.H."/>
            <person name="Johannesson H."/>
        </authorList>
    </citation>
    <scope>NUCLEOTIDE SEQUENCE</scope>
    <source>
        <strain evidence="5">SMH3391-2</strain>
    </source>
</reference>
<dbReference type="GO" id="GO:0050660">
    <property type="term" value="F:flavin adenine dinucleotide binding"/>
    <property type="evidence" value="ECO:0007669"/>
    <property type="project" value="InterPro"/>
</dbReference>
<comment type="caution">
    <text evidence="5">The sequence shown here is derived from an EMBL/GenBank/DDBJ whole genome shotgun (WGS) entry which is preliminary data.</text>
</comment>
<dbReference type="AlphaFoldDB" id="A0AA39X726"/>
<accession>A0AA39X726</accession>
<feature type="domain" description="Glucose-methanol-choline oxidoreductase N-terminal" evidence="3">
    <location>
        <begin position="135"/>
        <end position="402"/>
    </location>
</feature>
<evidence type="ECO:0000256" key="1">
    <source>
        <dbReference type="ARBA" id="ARBA00010790"/>
    </source>
</evidence>
<dbReference type="Gene3D" id="3.50.50.60">
    <property type="entry name" value="FAD/NAD(P)-binding domain"/>
    <property type="match status" value="1"/>
</dbReference>
<dbReference type="SUPFAM" id="SSF54373">
    <property type="entry name" value="FAD-linked reductases, C-terminal domain"/>
    <property type="match status" value="1"/>
</dbReference>
<dbReference type="SUPFAM" id="SSF51905">
    <property type="entry name" value="FAD/NAD(P)-binding domain"/>
    <property type="match status" value="1"/>
</dbReference>
<dbReference type="PANTHER" id="PTHR11552">
    <property type="entry name" value="GLUCOSE-METHANOL-CHOLINE GMC OXIDOREDUCTASE"/>
    <property type="match status" value="1"/>
</dbReference>
<dbReference type="InterPro" id="IPR036188">
    <property type="entry name" value="FAD/NAD-bd_sf"/>
</dbReference>
<evidence type="ECO:0000259" key="4">
    <source>
        <dbReference type="Pfam" id="PF05199"/>
    </source>
</evidence>
<feature type="domain" description="Glucose-methanol-choline oxidoreductase C-terminal" evidence="4">
    <location>
        <begin position="508"/>
        <end position="631"/>
    </location>
</feature>
<gene>
    <name evidence="5" type="ORF">B0T17DRAFT_505180</name>
</gene>
<evidence type="ECO:0000313" key="6">
    <source>
        <dbReference type="Proteomes" id="UP001174934"/>
    </source>
</evidence>
<keyword evidence="2" id="KW-0732">Signal</keyword>
<dbReference type="InterPro" id="IPR012132">
    <property type="entry name" value="GMC_OxRdtase"/>
</dbReference>
<protein>
    <submittedName>
        <fullName evidence="5">GMC oxidoreductase-like protein</fullName>
    </submittedName>
</protein>
<feature type="chain" id="PRO_5041401644" evidence="2">
    <location>
        <begin position="26"/>
        <end position="645"/>
    </location>
</feature>
<dbReference type="EMBL" id="JAULSR010000002">
    <property type="protein sequence ID" value="KAK0628514.1"/>
    <property type="molecule type" value="Genomic_DNA"/>
</dbReference>
<dbReference type="Pfam" id="PF05199">
    <property type="entry name" value="GMC_oxred_C"/>
    <property type="match status" value="1"/>
</dbReference>
<comment type="similarity">
    <text evidence="1">Belongs to the GMC oxidoreductase family.</text>
</comment>
<dbReference type="GO" id="GO:0016614">
    <property type="term" value="F:oxidoreductase activity, acting on CH-OH group of donors"/>
    <property type="evidence" value="ECO:0007669"/>
    <property type="project" value="InterPro"/>
</dbReference>